<dbReference type="PANTHER" id="PTHR45436">
    <property type="entry name" value="SENSOR HISTIDINE KINASE YKOH"/>
    <property type="match status" value="1"/>
</dbReference>
<dbReference type="SUPFAM" id="SSF158472">
    <property type="entry name" value="HAMP domain-like"/>
    <property type="match status" value="1"/>
</dbReference>
<evidence type="ECO:0000256" key="8">
    <source>
        <dbReference type="ARBA" id="ARBA00022989"/>
    </source>
</evidence>
<sequence>MFRKRDVSLRNLDERTTPLPQNQLLWREFWGEARTRILVWYVVILVLTFGIAIPAFRQLLFARVDERVRQDMLGEVEDFRELLAGRINLERLENNRIEDNDKAATREVQSISSAEKALMSDLRVPTNEQEMKRFFEAYLKVEIPEDNIFLITFVNGTFYESSPKALPKALKPETALMRQWATQAEPKEGEQVSQNHDINRIFYFVEPIKTNGKLLGTLVIAHSAEEHAEILEAVAVIIQVTLAVLLVALLLVWFAAGRILQPLRALATTAESISGTDLTQRIPIRGKGELAKLATTFNKMMDRLESSFISQRNFVNDAGHELRTPITIIRGYLELMGSNPDDQQETLAVVMDELDRMSGFVEDLILLAKAERPNFLRIETVDAVAITQEIFDQAQALARRNWQLEAASQGKITVDRQRIIQAVMRLVQNAIQHTETTDTILIGSTICKGNVHFWVQDSGEGIALEEQQRIFDRFARVSNRRRRSEGAGLGLSIVKAIAEAHGGQVSVHSQVGVGSTFTIILPIADSIVRKSEHL</sequence>
<dbReference type="Gene3D" id="6.10.340.10">
    <property type="match status" value="1"/>
</dbReference>
<dbReference type="Pfam" id="PF00672">
    <property type="entry name" value="HAMP"/>
    <property type="match status" value="1"/>
</dbReference>
<evidence type="ECO:0000256" key="6">
    <source>
        <dbReference type="ARBA" id="ARBA00022692"/>
    </source>
</evidence>
<organism evidence="15 16">
    <name type="scientific">Fischerella muscicola CCMEE 5323</name>
    <dbReference type="NCBI Taxonomy" id="2019572"/>
    <lineage>
        <taxon>Bacteria</taxon>
        <taxon>Bacillati</taxon>
        <taxon>Cyanobacteriota</taxon>
        <taxon>Cyanophyceae</taxon>
        <taxon>Nostocales</taxon>
        <taxon>Hapalosiphonaceae</taxon>
        <taxon>Fischerella</taxon>
    </lineage>
</organism>
<feature type="domain" description="HAMP" evidence="14">
    <location>
        <begin position="257"/>
        <end position="309"/>
    </location>
</feature>
<dbReference type="InterPro" id="IPR036097">
    <property type="entry name" value="HisK_dim/P_sf"/>
</dbReference>
<dbReference type="SMART" id="SM00304">
    <property type="entry name" value="HAMP"/>
    <property type="match status" value="1"/>
</dbReference>
<evidence type="ECO:0000256" key="10">
    <source>
        <dbReference type="ARBA" id="ARBA00023136"/>
    </source>
</evidence>
<feature type="transmembrane region" description="Helical" evidence="12">
    <location>
        <begin position="233"/>
        <end position="256"/>
    </location>
</feature>
<evidence type="ECO:0000259" key="13">
    <source>
        <dbReference type="PROSITE" id="PS50109"/>
    </source>
</evidence>
<evidence type="ECO:0000256" key="5">
    <source>
        <dbReference type="ARBA" id="ARBA00022679"/>
    </source>
</evidence>
<dbReference type="InterPro" id="IPR003594">
    <property type="entry name" value="HATPase_dom"/>
</dbReference>
<evidence type="ECO:0000259" key="14">
    <source>
        <dbReference type="PROSITE" id="PS50885"/>
    </source>
</evidence>
<dbReference type="SUPFAM" id="SSF47384">
    <property type="entry name" value="Homodimeric domain of signal transducing histidine kinase"/>
    <property type="match status" value="1"/>
</dbReference>
<dbReference type="GO" id="GO:0000155">
    <property type="term" value="F:phosphorelay sensor kinase activity"/>
    <property type="evidence" value="ECO:0007669"/>
    <property type="project" value="InterPro"/>
</dbReference>
<feature type="domain" description="Histidine kinase" evidence="13">
    <location>
        <begin position="317"/>
        <end position="525"/>
    </location>
</feature>
<evidence type="ECO:0000313" key="15">
    <source>
        <dbReference type="EMBL" id="PLZ89981.1"/>
    </source>
</evidence>
<dbReference type="InterPro" id="IPR003660">
    <property type="entry name" value="HAMP_dom"/>
</dbReference>
<dbReference type="Pfam" id="PF00512">
    <property type="entry name" value="HisKA"/>
    <property type="match status" value="1"/>
</dbReference>
<dbReference type="PROSITE" id="PS50885">
    <property type="entry name" value="HAMP"/>
    <property type="match status" value="1"/>
</dbReference>
<keyword evidence="7 15" id="KW-0418">Kinase</keyword>
<keyword evidence="16" id="KW-1185">Reference proteome</keyword>
<comment type="subcellular location">
    <subcellularLocation>
        <location evidence="2">Membrane</location>
    </subcellularLocation>
</comment>
<keyword evidence="6 12" id="KW-0812">Transmembrane</keyword>
<name>A0A2N6K396_FISMU</name>
<dbReference type="EC" id="2.7.13.3" evidence="3"/>
<evidence type="ECO:0000256" key="12">
    <source>
        <dbReference type="SAM" id="Phobius"/>
    </source>
</evidence>
<comment type="catalytic activity">
    <reaction evidence="1">
        <text>ATP + protein L-histidine = ADP + protein N-phospho-L-histidine.</text>
        <dbReference type="EC" id="2.7.13.3"/>
    </reaction>
</comment>
<dbReference type="SMART" id="SM00387">
    <property type="entry name" value="HATPase_c"/>
    <property type="match status" value="1"/>
</dbReference>
<evidence type="ECO:0000256" key="1">
    <source>
        <dbReference type="ARBA" id="ARBA00000085"/>
    </source>
</evidence>
<keyword evidence="9" id="KW-0902">Two-component regulatory system</keyword>
<keyword evidence="8 12" id="KW-1133">Transmembrane helix</keyword>
<dbReference type="InterPro" id="IPR005467">
    <property type="entry name" value="His_kinase_dom"/>
</dbReference>
<dbReference type="InterPro" id="IPR003661">
    <property type="entry name" value="HisK_dim/P_dom"/>
</dbReference>
<evidence type="ECO:0000256" key="11">
    <source>
        <dbReference type="ARBA" id="ARBA00055745"/>
    </source>
</evidence>
<protein>
    <recommendedName>
        <fullName evidence="3">histidine kinase</fullName>
        <ecNumber evidence="3">2.7.13.3</ecNumber>
    </recommendedName>
</protein>
<evidence type="ECO:0000256" key="3">
    <source>
        <dbReference type="ARBA" id="ARBA00012438"/>
    </source>
</evidence>
<evidence type="ECO:0000256" key="2">
    <source>
        <dbReference type="ARBA" id="ARBA00004370"/>
    </source>
</evidence>
<dbReference type="FunFam" id="1.10.287.130:FF:000001">
    <property type="entry name" value="Two-component sensor histidine kinase"/>
    <property type="match status" value="1"/>
</dbReference>
<dbReference type="PANTHER" id="PTHR45436:SF5">
    <property type="entry name" value="SENSOR HISTIDINE KINASE TRCS"/>
    <property type="match status" value="1"/>
</dbReference>
<dbReference type="AlphaFoldDB" id="A0A2N6K396"/>
<dbReference type="FunFam" id="3.30.565.10:FF:000006">
    <property type="entry name" value="Sensor histidine kinase WalK"/>
    <property type="match status" value="1"/>
</dbReference>
<keyword evidence="5" id="KW-0808">Transferase</keyword>
<dbReference type="SMART" id="SM00388">
    <property type="entry name" value="HisKA"/>
    <property type="match status" value="1"/>
</dbReference>
<keyword evidence="4" id="KW-0597">Phosphoprotein</keyword>
<dbReference type="PROSITE" id="PS50109">
    <property type="entry name" value="HIS_KIN"/>
    <property type="match status" value="1"/>
</dbReference>
<dbReference type="CDD" id="cd06225">
    <property type="entry name" value="HAMP"/>
    <property type="match status" value="1"/>
</dbReference>
<comment type="caution">
    <text evidence="15">The sequence shown here is derived from an EMBL/GenBank/DDBJ whole genome shotgun (WGS) entry which is preliminary data.</text>
</comment>
<comment type="function">
    <text evidence="11">Photoreceptor which exists in two forms that are reversibly interconvertible by light: the R form that absorbs maximally in the red region of the spectrum and the FR form that absorbs maximally in the far-red region.</text>
</comment>
<evidence type="ECO:0000256" key="7">
    <source>
        <dbReference type="ARBA" id="ARBA00022777"/>
    </source>
</evidence>
<evidence type="ECO:0000256" key="9">
    <source>
        <dbReference type="ARBA" id="ARBA00023012"/>
    </source>
</evidence>
<dbReference type="Gene3D" id="1.10.287.130">
    <property type="match status" value="1"/>
</dbReference>
<dbReference type="Pfam" id="PF02518">
    <property type="entry name" value="HATPase_c"/>
    <property type="match status" value="1"/>
</dbReference>
<reference evidence="15 16" key="1">
    <citation type="submission" date="2017-08" db="EMBL/GenBank/DDBJ databases">
        <title>Genomes of Fischerella (Mastigocladus) sp. strains.</title>
        <authorList>
            <person name="Miller S.R."/>
        </authorList>
    </citation>
    <scope>NUCLEOTIDE SEQUENCE [LARGE SCALE GENOMIC DNA]</scope>
    <source>
        <strain evidence="15 16">CCMEE 5323</strain>
    </source>
</reference>
<dbReference type="Gene3D" id="3.30.565.10">
    <property type="entry name" value="Histidine kinase-like ATPase, C-terminal domain"/>
    <property type="match status" value="1"/>
</dbReference>
<dbReference type="InterPro" id="IPR004358">
    <property type="entry name" value="Sig_transdc_His_kin-like_C"/>
</dbReference>
<dbReference type="PRINTS" id="PR00344">
    <property type="entry name" value="BCTRLSENSOR"/>
</dbReference>
<accession>A0A2N6K396</accession>
<dbReference type="InterPro" id="IPR050428">
    <property type="entry name" value="TCS_sensor_his_kinase"/>
</dbReference>
<feature type="transmembrane region" description="Helical" evidence="12">
    <location>
        <begin position="37"/>
        <end position="56"/>
    </location>
</feature>
<dbReference type="SUPFAM" id="SSF55874">
    <property type="entry name" value="ATPase domain of HSP90 chaperone/DNA topoisomerase II/histidine kinase"/>
    <property type="match status" value="1"/>
</dbReference>
<proteinExistence type="predicted"/>
<dbReference type="CDD" id="cd00082">
    <property type="entry name" value="HisKA"/>
    <property type="match status" value="1"/>
</dbReference>
<evidence type="ECO:0000313" key="16">
    <source>
        <dbReference type="Proteomes" id="UP000235036"/>
    </source>
</evidence>
<dbReference type="InterPro" id="IPR036890">
    <property type="entry name" value="HATPase_C_sf"/>
</dbReference>
<dbReference type="Proteomes" id="UP000235036">
    <property type="component" value="Unassembled WGS sequence"/>
</dbReference>
<evidence type="ECO:0000256" key="4">
    <source>
        <dbReference type="ARBA" id="ARBA00022553"/>
    </source>
</evidence>
<dbReference type="GO" id="GO:0005886">
    <property type="term" value="C:plasma membrane"/>
    <property type="evidence" value="ECO:0007669"/>
    <property type="project" value="TreeGrafter"/>
</dbReference>
<keyword evidence="10 12" id="KW-0472">Membrane</keyword>
<dbReference type="EMBL" id="NRQW01000251">
    <property type="protein sequence ID" value="PLZ89981.1"/>
    <property type="molecule type" value="Genomic_DNA"/>
</dbReference>
<gene>
    <name evidence="15" type="ORF">CEN44_11875</name>
</gene>
<dbReference type="CDD" id="cd00075">
    <property type="entry name" value="HATPase"/>
    <property type="match status" value="1"/>
</dbReference>